<dbReference type="EMBL" id="JAGMVJ010000011">
    <property type="protein sequence ID" value="KAH7086528.1"/>
    <property type="molecule type" value="Genomic_DNA"/>
</dbReference>
<gene>
    <name evidence="1" type="ORF">FB567DRAFT_406254</name>
</gene>
<keyword evidence="2" id="KW-1185">Reference proteome</keyword>
<feature type="non-terminal residue" evidence="1">
    <location>
        <position position="1"/>
    </location>
</feature>
<proteinExistence type="predicted"/>
<organism evidence="1 2">
    <name type="scientific">Paraphoma chrysanthemicola</name>
    <dbReference type="NCBI Taxonomy" id="798071"/>
    <lineage>
        <taxon>Eukaryota</taxon>
        <taxon>Fungi</taxon>
        <taxon>Dikarya</taxon>
        <taxon>Ascomycota</taxon>
        <taxon>Pezizomycotina</taxon>
        <taxon>Dothideomycetes</taxon>
        <taxon>Pleosporomycetidae</taxon>
        <taxon>Pleosporales</taxon>
        <taxon>Pleosporineae</taxon>
        <taxon>Phaeosphaeriaceae</taxon>
        <taxon>Paraphoma</taxon>
    </lineage>
</organism>
<feature type="non-terminal residue" evidence="1">
    <location>
        <position position="245"/>
    </location>
</feature>
<sequence length="245" mass="27472">GKEGFETTSNAGTNRKWFHGELARWDTFAQDVLAFYRDKRMVEELSRCKDLPIGPDSAIRQLNKYAATEEVIMNGGETTLSGRFFQNALVPVISSVHTMASKEYGSISNPPWLPSSLTFGDSWIIDKRDRAGGLQPDIVLKLRTDDEHKVRMVGELKFCVTVDLEDMAKYAINGDGSQFDAILGQIIQYMLTYRVKYGFLSNYTSTVMILLENFTDAAGNAAPCIYFSDVIKNTDCVDEEETKIS</sequence>
<dbReference type="OrthoDB" id="3796275at2759"/>
<evidence type="ECO:0000313" key="2">
    <source>
        <dbReference type="Proteomes" id="UP000813461"/>
    </source>
</evidence>
<name>A0A8K0VXC7_9PLEO</name>
<comment type="caution">
    <text evidence="1">The sequence shown here is derived from an EMBL/GenBank/DDBJ whole genome shotgun (WGS) entry which is preliminary data.</text>
</comment>
<evidence type="ECO:0000313" key="1">
    <source>
        <dbReference type="EMBL" id="KAH7086528.1"/>
    </source>
</evidence>
<dbReference type="Proteomes" id="UP000813461">
    <property type="component" value="Unassembled WGS sequence"/>
</dbReference>
<protein>
    <submittedName>
        <fullName evidence="1">Uncharacterized protein</fullName>
    </submittedName>
</protein>
<accession>A0A8K0VXC7</accession>
<reference evidence="1" key="1">
    <citation type="journal article" date="2021" name="Nat. Commun.">
        <title>Genetic determinants of endophytism in the Arabidopsis root mycobiome.</title>
        <authorList>
            <person name="Mesny F."/>
            <person name="Miyauchi S."/>
            <person name="Thiergart T."/>
            <person name="Pickel B."/>
            <person name="Atanasova L."/>
            <person name="Karlsson M."/>
            <person name="Huettel B."/>
            <person name="Barry K.W."/>
            <person name="Haridas S."/>
            <person name="Chen C."/>
            <person name="Bauer D."/>
            <person name="Andreopoulos W."/>
            <person name="Pangilinan J."/>
            <person name="LaButti K."/>
            <person name="Riley R."/>
            <person name="Lipzen A."/>
            <person name="Clum A."/>
            <person name="Drula E."/>
            <person name="Henrissat B."/>
            <person name="Kohler A."/>
            <person name="Grigoriev I.V."/>
            <person name="Martin F.M."/>
            <person name="Hacquard S."/>
        </authorList>
    </citation>
    <scope>NUCLEOTIDE SEQUENCE</scope>
    <source>
        <strain evidence="1">MPI-SDFR-AT-0120</strain>
    </source>
</reference>
<dbReference type="AlphaFoldDB" id="A0A8K0VXC7"/>